<protein>
    <submittedName>
        <fullName evidence="2">Uncharacterized protein</fullName>
    </submittedName>
</protein>
<accession>A0A7W4WAU7</accession>
<sequence length="42" mass="4719">MAILATRQSSEIHAKSRNPRLLDSKAGVTREKFLAVPNQKKQ</sequence>
<comment type="caution">
    <text evidence="2">The sequence shown here is derived from an EMBL/GenBank/DDBJ whole genome shotgun (WGS) entry which is preliminary data.</text>
</comment>
<dbReference type="AlphaFoldDB" id="A0A7W4WAU7"/>
<keyword evidence="3" id="KW-1185">Reference proteome</keyword>
<dbReference type="EMBL" id="JACHWZ010000006">
    <property type="protein sequence ID" value="MBB3060872.1"/>
    <property type="molecule type" value="Genomic_DNA"/>
</dbReference>
<evidence type="ECO:0000313" key="3">
    <source>
        <dbReference type="Proteomes" id="UP000535937"/>
    </source>
</evidence>
<proteinExistence type="predicted"/>
<gene>
    <name evidence="2" type="ORF">FHS09_001692</name>
</gene>
<organism evidence="2 3">
    <name type="scientific">Microbulbifer rhizosphaerae</name>
    <dbReference type="NCBI Taxonomy" id="1562603"/>
    <lineage>
        <taxon>Bacteria</taxon>
        <taxon>Pseudomonadati</taxon>
        <taxon>Pseudomonadota</taxon>
        <taxon>Gammaproteobacteria</taxon>
        <taxon>Cellvibrionales</taxon>
        <taxon>Microbulbiferaceae</taxon>
        <taxon>Microbulbifer</taxon>
    </lineage>
</organism>
<feature type="compositionally biased region" description="Basic and acidic residues" evidence="1">
    <location>
        <begin position="10"/>
        <end position="26"/>
    </location>
</feature>
<feature type="region of interest" description="Disordered" evidence="1">
    <location>
        <begin position="1"/>
        <end position="26"/>
    </location>
</feature>
<dbReference type="Proteomes" id="UP000535937">
    <property type="component" value="Unassembled WGS sequence"/>
</dbReference>
<name>A0A7W4WAU7_9GAMM</name>
<reference evidence="2 3" key="1">
    <citation type="submission" date="2020-08" db="EMBL/GenBank/DDBJ databases">
        <title>Genomic Encyclopedia of Type Strains, Phase III (KMG-III): the genomes of soil and plant-associated and newly described type strains.</title>
        <authorList>
            <person name="Whitman W."/>
        </authorList>
    </citation>
    <scope>NUCLEOTIDE SEQUENCE [LARGE SCALE GENOMIC DNA]</scope>
    <source>
        <strain evidence="2 3">CECT 8799</strain>
    </source>
</reference>
<evidence type="ECO:0000256" key="1">
    <source>
        <dbReference type="SAM" id="MobiDB-lite"/>
    </source>
</evidence>
<evidence type="ECO:0000313" key="2">
    <source>
        <dbReference type="EMBL" id="MBB3060872.1"/>
    </source>
</evidence>